<dbReference type="GO" id="GO:0010181">
    <property type="term" value="F:FMN binding"/>
    <property type="evidence" value="ECO:0007669"/>
    <property type="project" value="TreeGrafter"/>
</dbReference>
<dbReference type="InterPro" id="IPR050712">
    <property type="entry name" value="NAD(P)H-dep_reductase"/>
</dbReference>
<dbReference type="OrthoDB" id="9812295at2"/>
<keyword evidence="3" id="KW-1185">Reference proteome</keyword>
<evidence type="ECO:0000259" key="1">
    <source>
        <dbReference type="Pfam" id="PF03358"/>
    </source>
</evidence>
<dbReference type="Proteomes" id="UP000658656">
    <property type="component" value="Unassembled WGS sequence"/>
</dbReference>
<proteinExistence type="predicted"/>
<feature type="domain" description="NADPH-dependent FMN reductase-like" evidence="1">
    <location>
        <begin position="5"/>
        <end position="140"/>
    </location>
</feature>
<dbReference type="InterPro" id="IPR029039">
    <property type="entry name" value="Flavoprotein-like_sf"/>
</dbReference>
<dbReference type="GO" id="GO:0005829">
    <property type="term" value="C:cytosol"/>
    <property type="evidence" value="ECO:0007669"/>
    <property type="project" value="TreeGrafter"/>
</dbReference>
<name>A0A8H9J0Z4_9PSEU</name>
<gene>
    <name evidence="2" type="ORF">GCM10017566_64830</name>
</gene>
<dbReference type="Pfam" id="PF03358">
    <property type="entry name" value="FMN_red"/>
    <property type="match status" value="1"/>
</dbReference>
<comment type="caution">
    <text evidence="2">The sequence shown here is derived from an EMBL/GenBank/DDBJ whole genome shotgun (WGS) entry which is preliminary data.</text>
</comment>
<reference evidence="2" key="1">
    <citation type="journal article" date="2014" name="Int. J. Syst. Evol. Microbiol.">
        <title>Complete genome sequence of Corynebacterium casei LMG S-19264T (=DSM 44701T), isolated from a smear-ripened cheese.</title>
        <authorList>
            <consortium name="US DOE Joint Genome Institute (JGI-PGF)"/>
            <person name="Walter F."/>
            <person name="Albersmeier A."/>
            <person name="Kalinowski J."/>
            <person name="Ruckert C."/>
        </authorList>
    </citation>
    <scope>NUCLEOTIDE SEQUENCE</scope>
    <source>
        <strain evidence="2">CGMCC 4.7679</strain>
    </source>
</reference>
<dbReference type="GO" id="GO:0016491">
    <property type="term" value="F:oxidoreductase activity"/>
    <property type="evidence" value="ECO:0007669"/>
    <property type="project" value="InterPro"/>
</dbReference>
<dbReference type="RefSeq" id="WP_145939236.1">
    <property type="nucleotide sequence ID" value="NZ_BNAV01000015.1"/>
</dbReference>
<dbReference type="AlphaFoldDB" id="A0A8H9J0Z4"/>
<reference evidence="2" key="2">
    <citation type="submission" date="2020-09" db="EMBL/GenBank/DDBJ databases">
        <authorList>
            <person name="Sun Q."/>
            <person name="Zhou Y."/>
        </authorList>
    </citation>
    <scope>NUCLEOTIDE SEQUENCE</scope>
    <source>
        <strain evidence="2">CGMCC 4.7679</strain>
    </source>
</reference>
<dbReference type="SUPFAM" id="SSF52218">
    <property type="entry name" value="Flavoproteins"/>
    <property type="match status" value="1"/>
</dbReference>
<dbReference type="PANTHER" id="PTHR30543:SF21">
    <property type="entry name" value="NAD(P)H-DEPENDENT FMN REDUCTASE LOT6"/>
    <property type="match status" value="1"/>
</dbReference>
<dbReference type="PANTHER" id="PTHR30543">
    <property type="entry name" value="CHROMATE REDUCTASE"/>
    <property type="match status" value="1"/>
</dbReference>
<sequence>MEPLRVAVVLGSVRNGRFGERVGEWVHKTLLDADVDVELVDLAGLTIPRTMDAHPDVAAFAGRIGRADAVVVVTPEYNHSYPGPLKTALDAVRDEWHAKPVGFVSYGGMAGGLRAVEALRPVFAELHTVTVRETVSLHNPWGPAADPEVDYPGTPETAALHRLLRQLLWWARALRQARTAEPYPA</sequence>
<evidence type="ECO:0000313" key="2">
    <source>
        <dbReference type="EMBL" id="GHF81816.1"/>
    </source>
</evidence>
<dbReference type="EMBL" id="BNAV01000015">
    <property type="protein sequence ID" value="GHF81816.1"/>
    <property type="molecule type" value="Genomic_DNA"/>
</dbReference>
<protein>
    <submittedName>
        <fullName evidence="2">FMN reductase</fullName>
    </submittedName>
</protein>
<accession>A0A8H9J0Z4</accession>
<organism evidence="2 3">
    <name type="scientific">Amycolatopsis bartoniae</name>
    <dbReference type="NCBI Taxonomy" id="941986"/>
    <lineage>
        <taxon>Bacteria</taxon>
        <taxon>Bacillati</taxon>
        <taxon>Actinomycetota</taxon>
        <taxon>Actinomycetes</taxon>
        <taxon>Pseudonocardiales</taxon>
        <taxon>Pseudonocardiaceae</taxon>
        <taxon>Amycolatopsis</taxon>
    </lineage>
</organism>
<evidence type="ECO:0000313" key="3">
    <source>
        <dbReference type="Proteomes" id="UP000658656"/>
    </source>
</evidence>
<dbReference type="InterPro" id="IPR005025">
    <property type="entry name" value="FMN_Rdtase-like_dom"/>
</dbReference>
<dbReference type="Gene3D" id="3.40.50.360">
    <property type="match status" value="1"/>
</dbReference>